<dbReference type="EMBL" id="JASPKY010000091">
    <property type="protein sequence ID" value="KAK9738103.1"/>
    <property type="molecule type" value="Genomic_DNA"/>
</dbReference>
<evidence type="ECO:0000256" key="1">
    <source>
        <dbReference type="SAM" id="MobiDB-lite"/>
    </source>
</evidence>
<name>A0AAW1LVN9_POPJA</name>
<organism evidence="2 3">
    <name type="scientific">Popillia japonica</name>
    <name type="common">Japanese beetle</name>
    <dbReference type="NCBI Taxonomy" id="7064"/>
    <lineage>
        <taxon>Eukaryota</taxon>
        <taxon>Metazoa</taxon>
        <taxon>Ecdysozoa</taxon>
        <taxon>Arthropoda</taxon>
        <taxon>Hexapoda</taxon>
        <taxon>Insecta</taxon>
        <taxon>Pterygota</taxon>
        <taxon>Neoptera</taxon>
        <taxon>Endopterygota</taxon>
        <taxon>Coleoptera</taxon>
        <taxon>Polyphaga</taxon>
        <taxon>Scarabaeiformia</taxon>
        <taxon>Scarabaeidae</taxon>
        <taxon>Rutelinae</taxon>
        <taxon>Popillia</taxon>
    </lineage>
</organism>
<feature type="region of interest" description="Disordered" evidence="1">
    <location>
        <begin position="89"/>
        <end position="108"/>
    </location>
</feature>
<evidence type="ECO:0000313" key="3">
    <source>
        <dbReference type="Proteomes" id="UP001458880"/>
    </source>
</evidence>
<dbReference type="Proteomes" id="UP001458880">
    <property type="component" value="Unassembled WGS sequence"/>
</dbReference>
<accession>A0AAW1LVN9</accession>
<gene>
    <name evidence="2" type="ORF">QE152_g10200</name>
</gene>
<protein>
    <submittedName>
        <fullName evidence="2">BESS motif</fullName>
    </submittedName>
</protein>
<keyword evidence="3" id="KW-1185">Reference proteome</keyword>
<proteinExistence type="predicted"/>
<evidence type="ECO:0000313" key="2">
    <source>
        <dbReference type="EMBL" id="KAK9738103.1"/>
    </source>
</evidence>
<reference evidence="2 3" key="1">
    <citation type="journal article" date="2024" name="BMC Genomics">
        <title>De novo assembly and annotation of Popillia japonica's genome with initial clues to its potential as an invasive pest.</title>
        <authorList>
            <person name="Cucini C."/>
            <person name="Boschi S."/>
            <person name="Funari R."/>
            <person name="Cardaioli E."/>
            <person name="Iannotti N."/>
            <person name="Marturano G."/>
            <person name="Paoli F."/>
            <person name="Bruttini M."/>
            <person name="Carapelli A."/>
            <person name="Frati F."/>
            <person name="Nardi F."/>
        </authorList>
    </citation>
    <scope>NUCLEOTIDE SEQUENCE [LARGE SCALE GENOMIC DNA]</scope>
    <source>
        <strain evidence="2">DMR45628</strain>
    </source>
</reference>
<comment type="caution">
    <text evidence="2">The sequence shown here is derived from an EMBL/GenBank/DDBJ whole genome shotgun (WGS) entry which is preliminary data.</text>
</comment>
<sequence>MPPRCLIFPLTDVPGPGRSRCVYTNRRDYAATLPDLPVNRRPWPWSISVRIHEPTRRCRVLTISTAAYDTQRPAYTLAVTEGILPSSEYGVDSRRNVPGRSRYRGVYK</sequence>
<dbReference type="AlphaFoldDB" id="A0AAW1LVN9"/>